<name>A0ABN1G7N1_9BACI</name>
<dbReference type="PANTHER" id="PTHR43242">
    <property type="entry name" value="NAD(P)-BINDING ROSSMANN-FOLD SUPERFAMILY PROTEIN"/>
    <property type="match status" value="1"/>
</dbReference>
<dbReference type="PANTHER" id="PTHR43242:SF1">
    <property type="entry name" value="NAD(P)-BINDING ROSSMANN-FOLD SUPERFAMILY PROTEIN"/>
    <property type="match status" value="1"/>
</dbReference>
<feature type="domain" description="RmlD-like substrate binding" evidence="1">
    <location>
        <begin position="94"/>
        <end position="270"/>
    </location>
</feature>
<evidence type="ECO:0000259" key="1">
    <source>
        <dbReference type="Pfam" id="PF04321"/>
    </source>
</evidence>
<dbReference type="Pfam" id="PF04321">
    <property type="entry name" value="RmlD_sub_bind"/>
    <property type="match status" value="1"/>
</dbReference>
<keyword evidence="3" id="KW-1185">Reference proteome</keyword>
<evidence type="ECO:0000313" key="3">
    <source>
        <dbReference type="Proteomes" id="UP001500866"/>
    </source>
</evidence>
<dbReference type="SUPFAM" id="SSF51735">
    <property type="entry name" value="NAD(P)-binding Rossmann-fold domains"/>
    <property type="match status" value="1"/>
</dbReference>
<reference evidence="2 3" key="1">
    <citation type="journal article" date="2019" name="Int. J. Syst. Evol. Microbiol.">
        <title>The Global Catalogue of Microorganisms (GCM) 10K type strain sequencing project: providing services to taxonomists for standard genome sequencing and annotation.</title>
        <authorList>
            <consortium name="The Broad Institute Genomics Platform"/>
            <consortium name="The Broad Institute Genome Sequencing Center for Infectious Disease"/>
            <person name="Wu L."/>
            <person name="Ma J."/>
        </authorList>
    </citation>
    <scope>NUCLEOTIDE SEQUENCE [LARGE SCALE GENOMIC DNA]</scope>
    <source>
        <strain evidence="2 3">JCM 15395</strain>
    </source>
</reference>
<dbReference type="InterPro" id="IPR036291">
    <property type="entry name" value="NAD(P)-bd_dom_sf"/>
</dbReference>
<gene>
    <name evidence="2" type="ORF">GCM10009001_23740</name>
</gene>
<evidence type="ECO:0000313" key="2">
    <source>
        <dbReference type="EMBL" id="GAA0605721.1"/>
    </source>
</evidence>
<dbReference type="RefSeq" id="WP_343813304.1">
    <property type="nucleotide sequence ID" value="NZ_BAAADS010000016.1"/>
</dbReference>
<organism evidence="2 3">
    <name type="scientific">Virgibacillus siamensis</name>
    <dbReference type="NCBI Taxonomy" id="480071"/>
    <lineage>
        <taxon>Bacteria</taxon>
        <taxon>Bacillati</taxon>
        <taxon>Bacillota</taxon>
        <taxon>Bacilli</taxon>
        <taxon>Bacillales</taxon>
        <taxon>Bacillaceae</taxon>
        <taxon>Virgibacillus</taxon>
    </lineage>
</organism>
<accession>A0ABN1G7N1</accession>
<dbReference type="EMBL" id="BAAADS010000016">
    <property type="protein sequence ID" value="GAA0605721.1"/>
    <property type="molecule type" value="Genomic_DNA"/>
</dbReference>
<sequence>MKVCVFGASGYVGASVFQLAKEIPEAEVTGTYLEEPALFDDLYKLDVNQPESFSDFYKEVDPDVVIWSVMDGPNEHELTDQGLLHLITHLTPQTKLIYISSDFVFTEGKGPYSEADPMSKLPDDHLFSSYANAKIKAERFITNELSNYVILRAGPIYGENKIGKLDERTDKLSCYLRSGKPVAYRDDLIRTFVHVNDLAKVIQEQIESDVTGIYHTGESESRSFYEFMRMTAEQFGYNKQLVEKGSEREKVDQEVPKDTSLNTEKIRQITKLTFG</sequence>
<dbReference type="Proteomes" id="UP001500866">
    <property type="component" value="Unassembled WGS sequence"/>
</dbReference>
<dbReference type="InterPro" id="IPR029903">
    <property type="entry name" value="RmlD-like-bd"/>
</dbReference>
<protein>
    <recommendedName>
        <fullName evidence="1">RmlD-like substrate binding domain-containing protein</fullName>
    </recommendedName>
</protein>
<proteinExistence type="predicted"/>
<dbReference type="Gene3D" id="3.40.50.720">
    <property type="entry name" value="NAD(P)-binding Rossmann-like Domain"/>
    <property type="match status" value="1"/>
</dbReference>
<comment type="caution">
    <text evidence="2">The sequence shown here is derived from an EMBL/GenBank/DDBJ whole genome shotgun (WGS) entry which is preliminary data.</text>
</comment>